<dbReference type="GO" id="GO:0003723">
    <property type="term" value="F:RNA binding"/>
    <property type="evidence" value="ECO:0007669"/>
    <property type="project" value="InterPro"/>
</dbReference>
<evidence type="ECO:0000256" key="12">
    <source>
        <dbReference type="ARBA" id="ARBA00023125"/>
    </source>
</evidence>
<keyword evidence="11" id="KW-0190">Covalent protein-DNA linkage</keyword>
<evidence type="ECO:0000256" key="9">
    <source>
        <dbReference type="ARBA" id="ARBA00022759"/>
    </source>
</evidence>
<keyword evidence="9" id="KW-0255">Endonuclease</keyword>
<evidence type="ECO:0000256" key="7">
    <source>
        <dbReference type="ARBA" id="ARBA00022723"/>
    </source>
</evidence>
<dbReference type="Pfam" id="PF00910">
    <property type="entry name" value="RNA_helicase"/>
    <property type="match status" value="1"/>
</dbReference>
<organism evidence="17 18">
    <name type="scientific">Candidatus Ruthenibacterium merdavium</name>
    <dbReference type="NCBI Taxonomy" id="2838752"/>
    <lineage>
        <taxon>Bacteria</taxon>
        <taxon>Bacillati</taxon>
        <taxon>Bacillota</taxon>
        <taxon>Clostridia</taxon>
        <taxon>Eubacteriales</taxon>
        <taxon>Oscillospiraceae</taxon>
        <taxon>Ruthenibacterium</taxon>
    </lineage>
</organism>
<sequence>MPEYKNLQGRKWQLTINNPDDYGITPETLKQKIFTFRSLVYFCFGYEIGLETKTKHVHVYFVLDVPIRFSTIKNRFPSAHIERTAGTSQQNRDYIRKEGAWENDAKKDTVIPNTFFEWGTLPSEQQGARSDLDLLYEYIKDGLSNYEILERCPVFMTRLTDIEKARAIVRQEQYKNCFRMMNVIYIFGATGTGKTRGVMEKNGYEAVYRVTEYEHPFDSYAGQDVLVLDEYRSQLKISELLNILDGYPLELRCRYSNKIACFTVVYIISNIPLESQYPYIQQVDKETWNALLRRIHKIVDYHKDGTVYEYSTHQYFNEVRMVDIPDGDSPF</sequence>
<dbReference type="Pfam" id="PF02407">
    <property type="entry name" value="Viral_Rep"/>
    <property type="match status" value="1"/>
</dbReference>
<comment type="caution">
    <text evidence="17">The sequence shown here is derived from an EMBL/GenBank/DDBJ whole genome shotgun (WGS) entry which is preliminary data.</text>
</comment>
<keyword evidence="5" id="KW-0235">DNA replication</keyword>
<evidence type="ECO:0000313" key="18">
    <source>
        <dbReference type="Proteomes" id="UP000823918"/>
    </source>
</evidence>
<dbReference type="GO" id="GO:0016787">
    <property type="term" value="F:hydrolase activity"/>
    <property type="evidence" value="ECO:0007669"/>
    <property type="project" value="UniProtKB-KW"/>
</dbReference>
<evidence type="ECO:0000256" key="10">
    <source>
        <dbReference type="ARBA" id="ARBA00022801"/>
    </source>
</evidence>
<evidence type="ECO:0000259" key="16">
    <source>
        <dbReference type="PROSITE" id="PS52020"/>
    </source>
</evidence>
<keyword evidence="7" id="KW-0479">Metal-binding</keyword>
<dbReference type="PROSITE" id="PS52020">
    <property type="entry name" value="CRESS_DNA_REP"/>
    <property type="match status" value="1"/>
</dbReference>
<keyword evidence="6" id="KW-0540">Nuclease</keyword>
<dbReference type="GO" id="GO:0016779">
    <property type="term" value="F:nucleotidyltransferase activity"/>
    <property type="evidence" value="ECO:0007669"/>
    <property type="project" value="UniProtKB-KW"/>
</dbReference>
<evidence type="ECO:0000256" key="3">
    <source>
        <dbReference type="ARBA" id="ARBA00022679"/>
    </source>
</evidence>
<keyword evidence="8" id="KW-0547">Nucleotide-binding</keyword>
<dbReference type="GO" id="GO:0003677">
    <property type="term" value="F:DNA binding"/>
    <property type="evidence" value="ECO:0007669"/>
    <property type="project" value="UniProtKB-KW"/>
</dbReference>
<comment type="cofactor">
    <cofactor evidence="1">
        <name>Mn(2+)</name>
        <dbReference type="ChEBI" id="CHEBI:29035"/>
    </cofactor>
</comment>
<dbReference type="EMBL" id="DWWA01000047">
    <property type="protein sequence ID" value="HJC72913.1"/>
    <property type="molecule type" value="Genomic_DNA"/>
</dbReference>
<evidence type="ECO:0000256" key="4">
    <source>
        <dbReference type="ARBA" id="ARBA00022695"/>
    </source>
</evidence>
<evidence type="ECO:0000256" key="14">
    <source>
        <dbReference type="ARBA" id="ARBA00030754"/>
    </source>
</evidence>
<keyword evidence="4" id="KW-0548">Nucleotidyltransferase</keyword>
<evidence type="ECO:0000256" key="2">
    <source>
        <dbReference type="ARBA" id="ARBA00008545"/>
    </source>
</evidence>
<dbReference type="GO" id="GO:0004519">
    <property type="term" value="F:endonuclease activity"/>
    <property type="evidence" value="ECO:0007669"/>
    <property type="project" value="UniProtKB-KW"/>
</dbReference>
<comment type="similarity">
    <text evidence="2">Belongs to the nanoviruses/circoviruses replication-associated protein family.</text>
</comment>
<evidence type="ECO:0000256" key="15">
    <source>
        <dbReference type="ARBA" id="ARBA00032243"/>
    </source>
</evidence>
<evidence type="ECO:0000256" key="6">
    <source>
        <dbReference type="ARBA" id="ARBA00022722"/>
    </source>
</evidence>
<proteinExistence type="inferred from homology"/>
<dbReference type="Proteomes" id="UP000823918">
    <property type="component" value="Unassembled WGS sequence"/>
</dbReference>
<evidence type="ECO:0000256" key="13">
    <source>
        <dbReference type="ARBA" id="ARBA00023268"/>
    </source>
</evidence>
<feature type="domain" description="CRESS-DNA virus Rep endonuclease" evidence="16">
    <location>
        <begin position="6"/>
        <end position="121"/>
    </location>
</feature>
<evidence type="ECO:0000256" key="11">
    <source>
        <dbReference type="ARBA" id="ARBA00023124"/>
    </source>
</evidence>
<evidence type="ECO:0000256" key="8">
    <source>
        <dbReference type="ARBA" id="ARBA00022741"/>
    </source>
</evidence>
<keyword evidence="12" id="KW-0238">DNA-binding</keyword>
<dbReference type="GO" id="GO:0003724">
    <property type="term" value="F:RNA helicase activity"/>
    <property type="evidence" value="ECO:0007669"/>
    <property type="project" value="InterPro"/>
</dbReference>
<evidence type="ECO:0000313" key="17">
    <source>
        <dbReference type="EMBL" id="HJC72913.1"/>
    </source>
</evidence>
<keyword evidence="13" id="KW-0511">Multifunctional enzyme</keyword>
<keyword evidence="10" id="KW-0378">Hydrolase</keyword>
<dbReference type="GO" id="GO:0006260">
    <property type="term" value="P:DNA replication"/>
    <property type="evidence" value="ECO:0007669"/>
    <property type="project" value="UniProtKB-KW"/>
</dbReference>
<dbReference type="AlphaFoldDB" id="A0A9D2TL97"/>
<dbReference type="Gene3D" id="3.40.50.300">
    <property type="entry name" value="P-loop containing nucleotide triphosphate hydrolases"/>
    <property type="match status" value="1"/>
</dbReference>
<dbReference type="GO" id="GO:0000166">
    <property type="term" value="F:nucleotide binding"/>
    <property type="evidence" value="ECO:0007669"/>
    <property type="project" value="UniProtKB-KW"/>
</dbReference>
<dbReference type="GO" id="GO:0046872">
    <property type="term" value="F:metal ion binding"/>
    <property type="evidence" value="ECO:0007669"/>
    <property type="project" value="UniProtKB-KW"/>
</dbReference>
<accession>A0A9D2TL97</accession>
<evidence type="ECO:0000256" key="5">
    <source>
        <dbReference type="ARBA" id="ARBA00022705"/>
    </source>
</evidence>
<dbReference type="InterPro" id="IPR049912">
    <property type="entry name" value="CRESS_DNA_REP"/>
</dbReference>
<evidence type="ECO:0000256" key="1">
    <source>
        <dbReference type="ARBA" id="ARBA00001936"/>
    </source>
</evidence>
<keyword evidence="3" id="KW-0808">Transferase</keyword>
<reference evidence="17" key="1">
    <citation type="journal article" date="2021" name="PeerJ">
        <title>Extensive microbial diversity within the chicken gut microbiome revealed by metagenomics and culture.</title>
        <authorList>
            <person name="Gilroy R."/>
            <person name="Ravi A."/>
            <person name="Getino M."/>
            <person name="Pursley I."/>
            <person name="Horton D.L."/>
            <person name="Alikhan N.F."/>
            <person name="Baker D."/>
            <person name="Gharbi K."/>
            <person name="Hall N."/>
            <person name="Watson M."/>
            <person name="Adriaenssens E.M."/>
            <person name="Foster-Nyarko E."/>
            <person name="Jarju S."/>
            <person name="Secka A."/>
            <person name="Antonio M."/>
            <person name="Oren A."/>
            <person name="Chaudhuri R.R."/>
            <person name="La Ragione R."/>
            <person name="Hildebrand F."/>
            <person name="Pallen M.J."/>
        </authorList>
    </citation>
    <scope>NUCLEOTIDE SEQUENCE</scope>
    <source>
        <strain evidence="17">5933</strain>
    </source>
</reference>
<reference evidence="17" key="2">
    <citation type="submission" date="2021-04" db="EMBL/GenBank/DDBJ databases">
        <authorList>
            <person name="Gilroy R."/>
        </authorList>
    </citation>
    <scope>NUCLEOTIDE SEQUENCE</scope>
    <source>
        <strain evidence="17">5933</strain>
    </source>
</reference>
<dbReference type="InterPro" id="IPR027417">
    <property type="entry name" value="P-loop_NTPase"/>
</dbReference>
<dbReference type="SUPFAM" id="SSF52540">
    <property type="entry name" value="P-loop containing nucleoside triphosphate hydrolases"/>
    <property type="match status" value="1"/>
</dbReference>
<protein>
    <recommendedName>
        <fullName evidence="14">ATP-dependent helicase Rep</fullName>
    </recommendedName>
    <alternativeName>
        <fullName evidence="15">RepP</fullName>
    </alternativeName>
</protein>
<gene>
    <name evidence="17" type="ORF">H9698_09005</name>
</gene>
<dbReference type="InterPro" id="IPR000605">
    <property type="entry name" value="Helicase_SF3_ssDNA/RNA_vir"/>
</dbReference>
<name>A0A9D2TL97_9FIRM</name>
<dbReference type="Gene3D" id="3.40.1310.20">
    <property type="match status" value="1"/>
</dbReference>